<dbReference type="Pfam" id="PF21934">
    <property type="entry name" value="Yop-YscD_ppl_3rd"/>
    <property type="match status" value="1"/>
</dbReference>
<evidence type="ECO:0000259" key="2">
    <source>
        <dbReference type="Pfam" id="PF21934"/>
    </source>
</evidence>
<evidence type="ECO:0000259" key="3">
    <source>
        <dbReference type="Pfam" id="PF21937"/>
    </source>
</evidence>
<dbReference type="EnsemblBacteria" id="AAS60682">
    <property type="protein sequence ID" value="AAS60682"/>
    <property type="gene ID" value="YP_0411"/>
</dbReference>
<evidence type="ECO:0000256" key="1">
    <source>
        <dbReference type="SAM" id="Phobius"/>
    </source>
</evidence>
<dbReference type="NCBIfam" id="TIGR02500">
    <property type="entry name" value="type_III_yscD"/>
    <property type="match status" value="1"/>
</dbReference>
<feature type="transmembrane region" description="Helical" evidence="1">
    <location>
        <begin position="115"/>
        <end position="137"/>
    </location>
</feature>
<keyword evidence="1" id="KW-0472">Membrane</keyword>
<dbReference type="AlphaFoldDB" id="A0A0H2W0L4"/>
<gene>
    <name evidence="4" type="ordered locus">YP_0411</name>
</gene>
<dbReference type="InterPro" id="IPR053947">
    <property type="entry name" value="YscD_ppl__2nd"/>
</dbReference>
<sequence length="409" mass="44768">MQGNNMTTVFKLRLLNGDLNGLELILPEGEFTLGEQGCDVLLPLSDGNIVTLCVNEYQVMIQVAEEVWINGAQHDLHTPLPLLQSIEIAGLVFVLGEQTDILSGIKVTHRARFPLLVWLAIAICVPLSLLFVFLFWLTTQPETLRASIPADVPTQLAERLREPALQGIKGTWLADGSVTLSGHCASSSMMEPLQHFLLRNHIAFRNQLVCDDRLIASVSDLLHQHGYHDIEVRIGDEPGNIVIYGAVQMGDQWLTVQDTLAAVSGLKGWLVVNAHSGQIQQLVERLRAAGLLGFLSMTESNKELAISGVLSSEQQQQLKETLAALSQQQPGFPSVRYQNIPASDRTDQFLPAKVVSYGGNTQSAFVRLANGGRLQQGSVLANGYKVVFIGEQGLTLLKANNLVHIPMDF</sequence>
<dbReference type="Pfam" id="PF21937">
    <property type="entry name" value="Yop-YscD_ppl_2nd"/>
    <property type="match status" value="1"/>
</dbReference>
<evidence type="ECO:0000313" key="4">
    <source>
        <dbReference type="EMBL" id="AAS60682.1"/>
    </source>
</evidence>
<dbReference type="InterPro" id="IPR053946">
    <property type="entry name" value="YscD_ppl_3rd"/>
</dbReference>
<name>A0A0H2W0L4_YERPE</name>
<accession>A0A0H2W0L4</accession>
<dbReference type="KEGG" id="ypm:YP_0411"/>
<keyword evidence="1" id="KW-0812">Transmembrane</keyword>
<feature type="domain" description="YscD-like Bon-like" evidence="3">
    <location>
        <begin position="212"/>
        <end position="271"/>
    </location>
</feature>
<dbReference type="HOGENOM" id="CLU_055417_0_0_6"/>
<dbReference type="InterPro" id="IPR012843">
    <property type="entry name" value="YscD"/>
</dbReference>
<reference evidence="5" key="1">
    <citation type="journal article" date="2004" name="DNA Res.">
        <title>Complete genome sequence of Yersinia pestis strain 91001, an isolate avirulent to humans.</title>
        <authorList>
            <person name="Song Y."/>
            <person name="Tong Z."/>
            <person name="Wang J."/>
            <person name="Wang L."/>
            <person name="Guo Z."/>
            <person name="Han Y."/>
            <person name="Zhang J."/>
            <person name="Pei D."/>
            <person name="Zhou D."/>
            <person name="Qin H."/>
            <person name="Pang X."/>
            <person name="Han Y."/>
            <person name="Zhai J."/>
            <person name="Li M."/>
            <person name="Cui B."/>
            <person name="Qi Z."/>
            <person name="Jin L."/>
            <person name="Dai R."/>
            <person name="Chen F."/>
            <person name="Li S."/>
            <person name="Ye C."/>
            <person name="Du Z."/>
            <person name="Lin W."/>
            <person name="Wang J."/>
            <person name="Yu J."/>
            <person name="Yang H."/>
            <person name="Wang J."/>
            <person name="Huang P."/>
            <person name="Yang R."/>
        </authorList>
    </citation>
    <scope>NUCLEOTIDE SEQUENCE [LARGE SCALE GENOMIC DNA]</scope>
    <source>
        <strain evidence="5">91001 / Biovar Mediaevalis</strain>
    </source>
</reference>
<proteinExistence type="predicted"/>
<keyword evidence="1" id="KW-1133">Transmembrane helix</keyword>
<dbReference type="EMBL" id="AE017042">
    <property type="protein sequence ID" value="AAS60682.1"/>
    <property type="molecule type" value="Genomic_DNA"/>
</dbReference>
<organism evidence="4 5">
    <name type="scientific">Yersinia pestis</name>
    <dbReference type="NCBI Taxonomy" id="632"/>
    <lineage>
        <taxon>Bacteria</taxon>
        <taxon>Pseudomonadati</taxon>
        <taxon>Pseudomonadota</taxon>
        <taxon>Gammaproteobacteria</taxon>
        <taxon>Enterobacterales</taxon>
        <taxon>Yersiniaceae</taxon>
        <taxon>Yersinia</taxon>
    </lineage>
</organism>
<protein>
    <submittedName>
        <fullName evidence="4">Type-III secretion protein</fullName>
    </submittedName>
</protein>
<dbReference type="Proteomes" id="UP000001019">
    <property type="component" value="Chromosome"/>
</dbReference>
<feature type="domain" description="YscD-like Bon-like" evidence="2">
    <location>
        <begin position="279"/>
        <end position="339"/>
    </location>
</feature>
<evidence type="ECO:0000313" key="5">
    <source>
        <dbReference type="Proteomes" id="UP000001019"/>
    </source>
</evidence>